<feature type="signal peptide" evidence="1">
    <location>
        <begin position="1"/>
        <end position="32"/>
    </location>
</feature>
<name>A0A9W6H2I5_9MICO</name>
<protein>
    <recommendedName>
        <fullName evidence="4">WxL domain-containing protein</fullName>
    </recommendedName>
</protein>
<dbReference type="Proteomes" id="UP001142462">
    <property type="component" value="Unassembled WGS sequence"/>
</dbReference>
<evidence type="ECO:0000313" key="2">
    <source>
        <dbReference type="EMBL" id="GLJ61161.1"/>
    </source>
</evidence>
<keyword evidence="3" id="KW-1185">Reference proteome</keyword>
<evidence type="ECO:0008006" key="4">
    <source>
        <dbReference type="Google" id="ProtNLM"/>
    </source>
</evidence>
<reference evidence="2" key="2">
    <citation type="submission" date="2023-01" db="EMBL/GenBank/DDBJ databases">
        <authorList>
            <person name="Sun Q."/>
            <person name="Evtushenko L."/>
        </authorList>
    </citation>
    <scope>NUCLEOTIDE SEQUENCE</scope>
    <source>
        <strain evidence="2">VKM Ac-1020</strain>
    </source>
</reference>
<keyword evidence="1" id="KW-0732">Signal</keyword>
<organism evidence="2 3">
    <name type="scientific">Microbacterium barkeri</name>
    <dbReference type="NCBI Taxonomy" id="33917"/>
    <lineage>
        <taxon>Bacteria</taxon>
        <taxon>Bacillati</taxon>
        <taxon>Actinomycetota</taxon>
        <taxon>Actinomycetes</taxon>
        <taxon>Micrococcales</taxon>
        <taxon>Microbacteriaceae</taxon>
        <taxon>Microbacterium</taxon>
    </lineage>
</organism>
<reference evidence="2" key="1">
    <citation type="journal article" date="2014" name="Int. J. Syst. Evol. Microbiol.">
        <title>Complete genome sequence of Corynebacterium casei LMG S-19264T (=DSM 44701T), isolated from a smear-ripened cheese.</title>
        <authorList>
            <consortium name="US DOE Joint Genome Institute (JGI-PGF)"/>
            <person name="Walter F."/>
            <person name="Albersmeier A."/>
            <person name="Kalinowski J."/>
            <person name="Ruckert C."/>
        </authorList>
    </citation>
    <scope>NUCLEOTIDE SEQUENCE</scope>
    <source>
        <strain evidence="2">VKM Ac-1020</strain>
    </source>
</reference>
<accession>A0A9W6H2I5</accession>
<dbReference type="AlphaFoldDB" id="A0A9W6H2I5"/>
<evidence type="ECO:0000256" key="1">
    <source>
        <dbReference type="SAM" id="SignalP"/>
    </source>
</evidence>
<sequence>MVSMMKQGVKARLGVAAVGGVLLAGVAGAAFAEEQVGSGEVDVNVQIEDTGAGVLAMSVAGTSTSLSESGSSELVREFTGALPTVTVTDTRTAEEIPDGAFWWVEGTASSFVGDAGQAEITPDHLGWRPHVADDGSGAVAVGSDVDTVLDEGPNNVGLQGRELLAMALTSEEAVGSWEATAELVLKVPAETAPGAYTSTLTLSLFE</sequence>
<feature type="chain" id="PRO_5040719212" description="WxL domain-containing protein" evidence="1">
    <location>
        <begin position="33"/>
        <end position="206"/>
    </location>
</feature>
<evidence type="ECO:0000313" key="3">
    <source>
        <dbReference type="Proteomes" id="UP001142462"/>
    </source>
</evidence>
<dbReference type="EMBL" id="BSEJ01000005">
    <property type="protein sequence ID" value="GLJ61161.1"/>
    <property type="molecule type" value="Genomic_DNA"/>
</dbReference>
<proteinExistence type="predicted"/>
<gene>
    <name evidence="2" type="ORF">GCM10017576_12900</name>
</gene>
<comment type="caution">
    <text evidence="2">The sequence shown here is derived from an EMBL/GenBank/DDBJ whole genome shotgun (WGS) entry which is preliminary data.</text>
</comment>